<gene>
    <name evidence="2" type="ORF">NDU88_000057</name>
</gene>
<evidence type="ECO:0000313" key="3">
    <source>
        <dbReference type="Proteomes" id="UP001066276"/>
    </source>
</evidence>
<feature type="compositionally biased region" description="Basic and acidic residues" evidence="1">
    <location>
        <begin position="38"/>
        <end position="55"/>
    </location>
</feature>
<proteinExistence type="predicted"/>
<dbReference type="AlphaFoldDB" id="A0AAV7KNJ3"/>
<reference evidence="2" key="1">
    <citation type="journal article" date="2022" name="bioRxiv">
        <title>Sequencing and chromosome-scale assembly of the giantPleurodeles waltlgenome.</title>
        <authorList>
            <person name="Brown T."/>
            <person name="Elewa A."/>
            <person name="Iarovenko S."/>
            <person name="Subramanian E."/>
            <person name="Araus A.J."/>
            <person name="Petzold A."/>
            <person name="Susuki M."/>
            <person name="Suzuki K.-i.T."/>
            <person name="Hayashi T."/>
            <person name="Toyoda A."/>
            <person name="Oliveira C."/>
            <person name="Osipova E."/>
            <person name="Leigh N.D."/>
            <person name="Simon A."/>
            <person name="Yun M.H."/>
        </authorList>
    </citation>
    <scope>NUCLEOTIDE SEQUENCE</scope>
    <source>
        <strain evidence="2">20211129_DDA</strain>
        <tissue evidence="2">Liver</tissue>
    </source>
</reference>
<evidence type="ECO:0000256" key="1">
    <source>
        <dbReference type="SAM" id="MobiDB-lite"/>
    </source>
</evidence>
<feature type="region of interest" description="Disordered" evidence="1">
    <location>
        <begin position="1"/>
        <end position="20"/>
    </location>
</feature>
<name>A0AAV7KNJ3_PLEWA</name>
<accession>A0AAV7KNJ3</accession>
<keyword evidence="3" id="KW-1185">Reference proteome</keyword>
<protein>
    <submittedName>
        <fullName evidence="2">Uncharacterized protein</fullName>
    </submittedName>
</protein>
<comment type="caution">
    <text evidence="2">The sequence shown here is derived from an EMBL/GenBank/DDBJ whole genome shotgun (WGS) entry which is preliminary data.</text>
</comment>
<dbReference type="Proteomes" id="UP001066276">
    <property type="component" value="Chromosome 12"/>
</dbReference>
<evidence type="ECO:0000313" key="2">
    <source>
        <dbReference type="EMBL" id="KAJ1079824.1"/>
    </source>
</evidence>
<dbReference type="EMBL" id="JANPWB010000016">
    <property type="protein sequence ID" value="KAJ1079824.1"/>
    <property type="molecule type" value="Genomic_DNA"/>
</dbReference>
<sequence>MRGTGERISKAEVTSEEEFRVAEAEIERDVGQCGWWSDKPEGDLWTETGEKETGKRQRRKPPTRTDGDWR</sequence>
<feature type="region of interest" description="Disordered" evidence="1">
    <location>
        <begin position="32"/>
        <end position="70"/>
    </location>
</feature>
<organism evidence="2 3">
    <name type="scientific">Pleurodeles waltl</name>
    <name type="common">Iberian ribbed newt</name>
    <dbReference type="NCBI Taxonomy" id="8319"/>
    <lineage>
        <taxon>Eukaryota</taxon>
        <taxon>Metazoa</taxon>
        <taxon>Chordata</taxon>
        <taxon>Craniata</taxon>
        <taxon>Vertebrata</taxon>
        <taxon>Euteleostomi</taxon>
        <taxon>Amphibia</taxon>
        <taxon>Batrachia</taxon>
        <taxon>Caudata</taxon>
        <taxon>Salamandroidea</taxon>
        <taxon>Salamandridae</taxon>
        <taxon>Pleurodelinae</taxon>
        <taxon>Pleurodeles</taxon>
    </lineage>
</organism>
<feature type="compositionally biased region" description="Basic and acidic residues" evidence="1">
    <location>
        <begin position="1"/>
        <end position="10"/>
    </location>
</feature>